<proteinExistence type="predicted"/>
<dbReference type="RefSeq" id="WP_090612443.1">
    <property type="nucleotide sequence ID" value="NZ_CP067124.1"/>
</dbReference>
<dbReference type="InterPro" id="IPR005133">
    <property type="entry name" value="PhaG_MnhG_YufB"/>
</dbReference>
<keyword evidence="2" id="KW-0812">Transmembrane</keyword>
<feature type="compositionally biased region" description="Basic and acidic residues" evidence="1">
    <location>
        <begin position="147"/>
        <end position="164"/>
    </location>
</feature>
<keyword evidence="2" id="KW-0472">Membrane</keyword>
<dbReference type="PANTHER" id="PTHR34703">
    <property type="entry name" value="ANTIPORTER SUBUNIT MNHG2-RELATED"/>
    <property type="match status" value="1"/>
</dbReference>
<feature type="transmembrane region" description="Helical" evidence="2">
    <location>
        <begin position="6"/>
        <end position="33"/>
    </location>
</feature>
<gene>
    <name evidence="3" type="ORF">SAMN04489859_101472</name>
</gene>
<dbReference type="OrthoDB" id="4427992at2"/>
<feature type="region of interest" description="Disordered" evidence="1">
    <location>
        <begin position="121"/>
        <end position="164"/>
    </location>
</feature>
<dbReference type="GO" id="GO:0015385">
    <property type="term" value="F:sodium:proton antiporter activity"/>
    <property type="evidence" value="ECO:0007669"/>
    <property type="project" value="TreeGrafter"/>
</dbReference>
<dbReference type="Proteomes" id="UP000199054">
    <property type="component" value="Unassembled WGS sequence"/>
</dbReference>
<dbReference type="STRING" id="34002.SAMN04489859_101472"/>
<sequence length="164" mass="17910">MNALDGIPIWLAILIAFFVVLGSTLVMLGALGFARLSNFYDRLHAPTLGTSWGTAGIIIASMLLASWLEDRIVIHELIIGTFIMLTTPVTLILLGRAALHRDRSENSPLLPENVLTARRQGKLQEVDDAGEPEMKLPAGEEAQAESAEIRREHDSAGKTPSERK</sequence>
<dbReference type="AlphaFoldDB" id="A0A1H8IYA0"/>
<dbReference type="PANTHER" id="PTHR34703:SF1">
    <property type="entry name" value="ANTIPORTER SUBUNIT MNHG2-RELATED"/>
    <property type="match status" value="1"/>
</dbReference>
<protein>
    <submittedName>
        <fullName evidence="3">Monovalent cation/proton antiporter, MnhG/PhaG subunit</fullName>
    </submittedName>
</protein>
<dbReference type="EMBL" id="FODE01000014">
    <property type="protein sequence ID" value="SEN72658.1"/>
    <property type="molecule type" value="Genomic_DNA"/>
</dbReference>
<dbReference type="Pfam" id="PF03334">
    <property type="entry name" value="PhaG_MnhG_YufB"/>
    <property type="match status" value="1"/>
</dbReference>
<evidence type="ECO:0000313" key="3">
    <source>
        <dbReference type="EMBL" id="SEN72658.1"/>
    </source>
</evidence>
<evidence type="ECO:0000256" key="2">
    <source>
        <dbReference type="SAM" id="Phobius"/>
    </source>
</evidence>
<evidence type="ECO:0000256" key="1">
    <source>
        <dbReference type="SAM" id="MobiDB-lite"/>
    </source>
</evidence>
<feature type="transmembrane region" description="Helical" evidence="2">
    <location>
        <begin position="45"/>
        <end position="67"/>
    </location>
</feature>
<feature type="transmembrane region" description="Helical" evidence="2">
    <location>
        <begin position="73"/>
        <end position="94"/>
    </location>
</feature>
<reference evidence="3 4" key="1">
    <citation type="submission" date="2016-10" db="EMBL/GenBank/DDBJ databases">
        <authorList>
            <person name="de Groot N.N."/>
        </authorList>
    </citation>
    <scope>NUCLEOTIDE SEQUENCE [LARGE SCALE GENOMIC DNA]</scope>
    <source>
        <strain evidence="3 4">DSM 8512</strain>
    </source>
</reference>
<name>A0A1H8IYA0_9RHOB</name>
<keyword evidence="4" id="KW-1185">Reference proteome</keyword>
<accession>A0A1H8IYA0</accession>
<dbReference type="NCBIfam" id="TIGR01300">
    <property type="entry name" value="CPA3_mnhG_phaG"/>
    <property type="match status" value="1"/>
</dbReference>
<keyword evidence="2" id="KW-1133">Transmembrane helix</keyword>
<evidence type="ECO:0000313" key="4">
    <source>
        <dbReference type="Proteomes" id="UP000199054"/>
    </source>
</evidence>
<organism evidence="3 4">
    <name type="scientific">Paracoccus alcaliphilus</name>
    <dbReference type="NCBI Taxonomy" id="34002"/>
    <lineage>
        <taxon>Bacteria</taxon>
        <taxon>Pseudomonadati</taxon>
        <taxon>Pseudomonadota</taxon>
        <taxon>Alphaproteobacteria</taxon>
        <taxon>Rhodobacterales</taxon>
        <taxon>Paracoccaceae</taxon>
        <taxon>Paracoccus</taxon>
    </lineage>
</organism>